<evidence type="ECO:0000259" key="5">
    <source>
        <dbReference type="Pfam" id="PF07238"/>
    </source>
</evidence>
<dbReference type="Proteomes" id="UP001331561">
    <property type="component" value="Unassembled WGS sequence"/>
</dbReference>
<dbReference type="RefSeq" id="WP_327601113.1">
    <property type="nucleotide sequence ID" value="NZ_JAYXHS010000005.1"/>
</dbReference>
<evidence type="ECO:0000313" key="8">
    <source>
        <dbReference type="Proteomes" id="UP001331561"/>
    </source>
</evidence>
<keyword evidence="7" id="KW-0282">Flagellum</keyword>
<keyword evidence="7" id="KW-0966">Cell projection</keyword>
<gene>
    <name evidence="4" type="primary">ycgR</name>
    <name evidence="7" type="ORF">VVD49_20550</name>
</gene>
<keyword evidence="8" id="KW-1185">Reference proteome</keyword>
<keyword evidence="7" id="KW-0969">Cilium</keyword>
<comment type="similarity">
    <text evidence="4">Belongs to the YcgR family.</text>
</comment>
<keyword evidence="1 4" id="KW-0973">c-di-GMP</keyword>
<evidence type="ECO:0000256" key="3">
    <source>
        <dbReference type="ARBA" id="ARBA00023143"/>
    </source>
</evidence>
<evidence type="ECO:0000256" key="2">
    <source>
        <dbReference type="ARBA" id="ARBA00022741"/>
    </source>
</evidence>
<dbReference type="InterPro" id="IPR009875">
    <property type="entry name" value="PilZ_domain"/>
</dbReference>
<dbReference type="InterPro" id="IPR009926">
    <property type="entry name" value="T3SS_YcgR_PilZN"/>
</dbReference>
<keyword evidence="2 4" id="KW-0547">Nucleotide-binding</keyword>
<feature type="domain" description="Type III secretion system flagellar brake protein YcgR PilZN" evidence="6">
    <location>
        <begin position="22"/>
        <end position="128"/>
    </location>
</feature>
<evidence type="ECO:0000256" key="4">
    <source>
        <dbReference type="HAMAP-Rule" id="MF_01457"/>
    </source>
</evidence>
<dbReference type="Gene3D" id="2.30.110.10">
    <property type="entry name" value="Electron Transport, Fmn-binding Protein, Chain A"/>
    <property type="match status" value="1"/>
</dbReference>
<evidence type="ECO:0000256" key="1">
    <source>
        <dbReference type="ARBA" id="ARBA00022636"/>
    </source>
</evidence>
<comment type="subunit">
    <text evidence="4">Monomer. Interacts with the flagellar basal bodies.</text>
</comment>
<sequence>MAEIARPAAKFELLQSDDFEQYLLHERREVAYVLRQLAAHRCMITAYLGSGSRFIMSSVLAVSDDDRRVHLDLGADEALNNEAASANSLLCVTQLDKVKVQFSINAPRIETFGKYPALVADTPEVLLRLQRREYYRLTAPVSHSLICRIPSPGQNSRVEARVIDISGGGLAVIVPPKDMNLSADEKYLDCRLDLPDFGPVTATLRVRNIFRITNRSGTDMLRAGCQFEDLPTPMANAIQRYILRVERDRKAREIGE</sequence>
<evidence type="ECO:0000313" key="7">
    <source>
        <dbReference type="EMBL" id="MEC5388136.1"/>
    </source>
</evidence>
<organism evidence="7 8">
    <name type="scientific">Uliginosibacterium silvisoli</name>
    <dbReference type="NCBI Taxonomy" id="3114758"/>
    <lineage>
        <taxon>Bacteria</taxon>
        <taxon>Pseudomonadati</taxon>
        <taxon>Pseudomonadota</taxon>
        <taxon>Betaproteobacteria</taxon>
        <taxon>Rhodocyclales</taxon>
        <taxon>Zoogloeaceae</taxon>
        <taxon>Uliginosibacterium</taxon>
    </lineage>
</organism>
<name>A0ABU6K9N4_9RHOO</name>
<dbReference type="EMBL" id="JAYXHS010000005">
    <property type="protein sequence ID" value="MEC5388136.1"/>
    <property type="molecule type" value="Genomic_DNA"/>
</dbReference>
<dbReference type="Gene3D" id="2.40.10.220">
    <property type="entry name" value="predicted glycosyltransferase like domains"/>
    <property type="match status" value="1"/>
</dbReference>
<comment type="caution">
    <text evidence="7">The sequence shown here is derived from an EMBL/GenBank/DDBJ whole genome shotgun (WGS) entry which is preliminary data.</text>
</comment>
<dbReference type="HAMAP" id="MF_01457">
    <property type="entry name" value="YcgR"/>
    <property type="match status" value="1"/>
</dbReference>
<dbReference type="InterPro" id="IPR012349">
    <property type="entry name" value="Split_barrel_FMN-bd"/>
</dbReference>
<dbReference type="Pfam" id="PF07238">
    <property type="entry name" value="PilZ"/>
    <property type="match status" value="1"/>
</dbReference>
<protein>
    <recommendedName>
        <fullName evidence="4">Flagellar brake protein YcgR</fullName>
    </recommendedName>
    <alternativeName>
        <fullName evidence="4">Cyclic di-GMP binding protein YcgR</fullName>
    </alternativeName>
</protein>
<keyword evidence="3 4" id="KW-0975">Bacterial flagellum</keyword>
<feature type="domain" description="PilZ" evidence="5">
    <location>
        <begin position="130"/>
        <end position="243"/>
    </location>
</feature>
<comment type="subcellular location">
    <subcellularLocation>
        <location evidence="4">Bacterial flagellum basal body</location>
    </subcellularLocation>
</comment>
<dbReference type="InterPro" id="IPR023787">
    <property type="entry name" value="T3SS_YcgR"/>
</dbReference>
<proteinExistence type="inferred from homology"/>
<accession>A0ABU6K9N4</accession>
<reference evidence="7 8" key="1">
    <citation type="submission" date="2024-01" db="EMBL/GenBank/DDBJ databases">
        <title>Uliginosibacterium soil sp. nov.</title>
        <authorList>
            <person name="Lv Y."/>
        </authorList>
    </citation>
    <scope>NUCLEOTIDE SEQUENCE [LARGE SCALE GENOMIC DNA]</scope>
    <source>
        <strain evidence="7 8">H3</strain>
    </source>
</reference>
<comment type="function">
    <text evidence="4">Acts as a flagellar brake, regulating swimming and swarming in a bis-(3'-5') cyclic diguanylic acid (c-di-GMP)-dependent manner. Binds 1 c-di-GMP dimer per subunit. Increasing levels of c-di-GMP lead to decreased motility.</text>
</comment>
<evidence type="ECO:0000259" key="6">
    <source>
        <dbReference type="Pfam" id="PF07317"/>
    </source>
</evidence>
<dbReference type="Pfam" id="PF07317">
    <property type="entry name" value="PilZN"/>
    <property type="match status" value="1"/>
</dbReference>